<keyword evidence="2" id="KW-1185">Reference proteome</keyword>
<name>A0A4R4N5Y8_9ACTN</name>
<dbReference type="Proteomes" id="UP000295157">
    <property type="component" value="Unassembled WGS sequence"/>
</dbReference>
<dbReference type="RefSeq" id="WP_165959869.1">
    <property type="nucleotide sequence ID" value="NZ_SMJZ01000138.1"/>
</dbReference>
<dbReference type="EMBL" id="SMJZ01000138">
    <property type="protein sequence ID" value="TDC02267.1"/>
    <property type="molecule type" value="Genomic_DNA"/>
</dbReference>
<comment type="caution">
    <text evidence="1">The sequence shown here is derived from an EMBL/GenBank/DDBJ whole genome shotgun (WGS) entry which is preliminary data.</text>
</comment>
<gene>
    <name evidence="1" type="ORF">E1267_29835</name>
</gene>
<reference evidence="1 2" key="1">
    <citation type="submission" date="2019-02" db="EMBL/GenBank/DDBJ databases">
        <title>Draft genome sequences of novel Actinobacteria.</title>
        <authorList>
            <person name="Sahin N."/>
            <person name="Ay H."/>
            <person name="Saygin H."/>
        </authorList>
    </citation>
    <scope>NUCLEOTIDE SEQUENCE [LARGE SCALE GENOMIC DNA]</scope>
    <source>
        <strain evidence="1 2">KC201</strain>
    </source>
</reference>
<dbReference type="AlphaFoldDB" id="A0A4R4N5Y8"/>
<accession>A0A4R4N5Y8</accession>
<organism evidence="1 2">
    <name type="scientific">Nonomuraea longispora</name>
    <dbReference type="NCBI Taxonomy" id="1848320"/>
    <lineage>
        <taxon>Bacteria</taxon>
        <taxon>Bacillati</taxon>
        <taxon>Actinomycetota</taxon>
        <taxon>Actinomycetes</taxon>
        <taxon>Streptosporangiales</taxon>
        <taxon>Streptosporangiaceae</taxon>
        <taxon>Nonomuraea</taxon>
    </lineage>
</organism>
<protein>
    <submittedName>
        <fullName evidence="1">Uncharacterized protein</fullName>
    </submittedName>
</protein>
<proteinExistence type="predicted"/>
<sequence>MTPRDEPDDPRGVTATDTLGVVIDADGRRASGQDFQALADQHERLTAALRNSLRSGSGLPFWEVDTPFSELAEHLLQRHVRTGDGLRAAGDGQTVMARRNVAVEQRNSTIVQDHT</sequence>
<evidence type="ECO:0000313" key="1">
    <source>
        <dbReference type="EMBL" id="TDC02267.1"/>
    </source>
</evidence>
<evidence type="ECO:0000313" key="2">
    <source>
        <dbReference type="Proteomes" id="UP000295157"/>
    </source>
</evidence>